<dbReference type="EMBL" id="CP089983">
    <property type="protein sequence ID" value="WXB02149.1"/>
    <property type="molecule type" value="Genomic_DNA"/>
</dbReference>
<evidence type="ECO:0000313" key="2">
    <source>
        <dbReference type="Proteomes" id="UP001374803"/>
    </source>
</evidence>
<dbReference type="Proteomes" id="UP001374803">
    <property type="component" value="Chromosome"/>
</dbReference>
<organism evidence="1 2">
    <name type="scientific">Pendulispora rubella</name>
    <dbReference type="NCBI Taxonomy" id="2741070"/>
    <lineage>
        <taxon>Bacteria</taxon>
        <taxon>Pseudomonadati</taxon>
        <taxon>Myxococcota</taxon>
        <taxon>Myxococcia</taxon>
        <taxon>Myxococcales</taxon>
        <taxon>Sorangiineae</taxon>
        <taxon>Pendulisporaceae</taxon>
        <taxon>Pendulispora</taxon>
    </lineage>
</organism>
<reference evidence="1" key="1">
    <citation type="submission" date="2021-12" db="EMBL/GenBank/DDBJ databases">
        <title>Discovery of the Pendulisporaceae a myxobacterial family with distinct sporulation behavior and unique specialized metabolism.</title>
        <authorList>
            <person name="Garcia R."/>
            <person name="Popoff A."/>
            <person name="Bader C.D."/>
            <person name="Loehr J."/>
            <person name="Walesch S."/>
            <person name="Walt C."/>
            <person name="Boldt J."/>
            <person name="Bunk B."/>
            <person name="Haeckl F.J.F.P.J."/>
            <person name="Gunesch A.P."/>
            <person name="Birkelbach J."/>
            <person name="Nuebel U."/>
            <person name="Pietschmann T."/>
            <person name="Bach T."/>
            <person name="Mueller R."/>
        </authorList>
    </citation>
    <scope>NUCLEOTIDE SEQUENCE</scope>
    <source>
        <strain evidence="1">MSr11367</strain>
    </source>
</reference>
<protein>
    <submittedName>
        <fullName evidence="1">Uncharacterized protein</fullName>
    </submittedName>
</protein>
<name>A0ABZ2KTW7_9BACT</name>
<sequence>MKEARLSGVARNRSGVARNWRLEAVYEEPSNDLARAEYAHWADEHGYPHGEFIQLQLAAVKRPLTSKEAAREAALLAAHGRHWLGPLAPITTGVRFRRGFPADLVILAQDIDLKRIEGHPAFSTIESLEFEHVHGGRCRRTGSSQLGIAHPVFRALRVISGIYGGPLLEACAVHRQLERVAWFVPPEATGSMSAAPAPAVVARALRTLPALRHVRVGNDAITTSSAVDKEIARIVVGGHPRLARVSVVADRRARGWLRRLRTSPAAELELRADGCGTMNHPGMALSVRIAGHAIHPRARAAFTLPALEAEQYGVRAFVGALPWLRKEGVEVVAVAVPDPSRNGPILLQAVSHIGLSVPTVQITPESHHE</sequence>
<keyword evidence="2" id="KW-1185">Reference proteome</keyword>
<evidence type="ECO:0000313" key="1">
    <source>
        <dbReference type="EMBL" id="WXB02149.1"/>
    </source>
</evidence>
<proteinExistence type="predicted"/>
<dbReference type="RefSeq" id="WP_394831776.1">
    <property type="nucleotide sequence ID" value="NZ_CP089929.1"/>
</dbReference>
<accession>A0ABZ2KTW7</accession>
<gene>
    <name evidence="1" type="ORF">LVJ94_35195</name>
</gene>